<keyword evidence="3" id="KW-1185">Reference proteome</keyword>
<proteinExistence type="inferred from homology"/>
<protein>
    <submittedName>
        <fullName evidence="2">Aspartate/glutamate racemase family protein</fullName>
    </submittedName>
</protein>
<evidence type="ECO:0000313" key="3">
    <source>
        <dbReference type="Proteomes" id="UP000521868"/>
    </source>
</evidence>
<dbReference type="RefSeq" id="WP_168107056.1">
    <property type="nucleotide sequence ID" value="NZ_VTOX01000002.1"/>
</dbReference>
<comment type="caution">
    <text evidence="2">The sequence shown here is derived from an EMBL/GenBank/DDBJ whole genome shotgun (WGS) entry which is preliminary data.</text>
</comment>
<gene>
    <name evidence="2" type="ORF">RAMLITH_09140</name>
</gene>
<evidence type="ECO:0000256" key="1">
    <source>
        <dbReference type="ARBA" id="ARBA00038414"/>
    </source>
</evidence>
<name>A0A7X6DF60_9BURK</name>
<dbReference type="Gene3D" id="3.40.50.12500">
    <property type="match status" value="1"/>
</dbReference>
<dbReference type="Proteomes" id="UP000521868">
    <property type="component" value="Unassembled WGS sequence"/>
</dbReference>
<accession>A0A7X6DF60</accession>
<dbReference type="Pfam" id="PF01177">
    <property type="entry name" value="Asp_Glu_race"/>
    <property type="match status" value="1"/>
</dbReference>
<reference evidence="2 3" key="1">
    <citation type="journal article" date="2020" name="Nature">
        <title>Bacterial chemolithoautotrophy via manganese oxidation.</title>
        <authorList>
            <person name="Yu H."/>
            <person name="Leadbetter J.R."/>
        </authorList>
    </citation>
    <scope>NUCLEOTIDE SEQUENCE [LARGE SCALE GENOMIC DNA]</scope>
    <source>
        <strain evidence="2 3">RBP-1</strain>
    </source>
</reference>
<evidence type="ECO:0000313" key="2">
    <source>
        <dbReference type="EMBL" id="NKE65983.1"/>
    </source>
</evidence>
<dbReference type="InterPro" id="IPR053714">
    <property type="entry name" value="Iso_Racemase_Enz_sf"/>
</dbReference>
<dbReference type="InterPro" id="IPR015942">
    <property type="entry name" value="Asp/Glu/hydantoin_racemase"/>
</dbReference>
<dbReference type="GO" id="GO:0047661">
    <property type="term" value="F:amino-acid racemase activity"/>
    <property type="evidence" value="ECO:0007669"/>
    <property type="project" value="InterPro"/>
</dbReference>
<organism evidence="2 3">
    <name type="scientific">Ramlibacter lithotrophicus</name>
    <dbReference type="NCBI Taxonomy" id="2606681"/>
    <lineage>
        <taxon>Bacteria</taxon>
        <taxon>Pseudomonadati</taxon>
        <taxon>Pseudomonadota</taxon>
        <taxon>Betaproteobacteria</taxon>
        <taxon>Burkholderiales</taxon>
        <taxon>Comamonadaceae</taxon>
        <taxon>Ramlibacter</taxon>
    </lineage>
</organism>
<dbReference type="AlphaFoldDB" id="A0A7X6DF60"/>
<comment type="similarity">
    <text evidence="1">Belongs to the HyuE racemase family.</text>
</comment>
<sequence length="221" mass="22837">MLQTRFPRPPGDIGHPASFPVPTRRLVVAGATPGGVVRDAADLRASGLVARFVAGARQLEAQGAAAITTSCGFLVLFQRELQEAVGVPLVASSLSMLAPLLAAGRRAGVLTVSAQRLGPAYLEAAGVPVDRIAAIPVEGVAPDSVFATTLLGDFPDWDAGQAAADVVAAAVRLRRRAPELDTLVLECTNLPPYAPRIEQATGLQTVSLLQCETLLAPFGAS</sequence>
<dbReference type="EMBL" id="VTOX01000002">
    <property type="protein sequence ID" value="NKE65983.1"/>
    <property type="molecule type" value="Genomic_DNA"/>
</dbReference>